<dbReference type="AlphaFoldDB" id="A0A074ZJ96"/>
<gene>
    <name evidence="1" type="ORF">T265_05819</name>
</gene>
<proteinExistence type="predicted"/>
<name>A0A074ZJ96_OPIVI</name>
<evidence type="ECO:0000313" key="1">
    <source>
        <dbReference type="EMBL" id="KER27061.1"/>
    </source>
</evidence>
<dbReference type="CTD" id="20320001"/>
<sequence>CSEFLFVFWMGIPFRRSLNHQPRIPPRASQIFGFSQVPDGPIVANRQLHQTYHLRTHVFENHQLIA</sequence>
<organism evidence="1 2">
    <name type="scientific">Opisthorchis viverrini</name>
    <name type="common">Southeast Asian liver fluke</name>
    <dbReference type="NCBI Taxonomy" id="6198"/>
    <lineage>
        <taxon>Eukaryota</taxon>
        <taxon>Metazoa</taxon>
        <taxon>Spiralia</taxon>
        <taxon>Lophotrochozoa</taxon>
        <taxon>Platyhelminthes</taxon>
        <taxon>Trematoda</taxon>
        <taxon>Digenea</taxon>
        <taxon>Opisthorchiida</taxon>
        <taxon>Opisthorchiata</taxon>
        <taxon>Opisthorchiidae</taxon>
        <taxon>Opisthorchis</taxon>
    </lineage>
</organism>
<evidence type="ECO:0000313" key="2">
    <source>
        <dbReference type="Proteomes" id="UP000054324"/>
    </source>
</evidence>
<keyword evidence="2" id="KW-1185">Reference proteome</keyword>
<reference evidence="1 2" key="1">
    <citation type="submission" date="2013-11" db="EMBL/GenBank/DDBJ databases">
        <title>Opisthorchis viverrini - life in the bile duct.</title>
        <authorList>
            <person name="Young N.D."/>
            <person name="Nagarajan N."/>
            <person name="Lin S.J."/>
            <person name="Korhonen P.K."/>
            <person name="Jex A.R."/>
            <person name="Hall R.S."/>
            <person name="Safavi-Hemami H."/>
            <person name="Kaewkong W."/>
            <person name="Bertrand D."/>
            <person name="Gao S."/>
            <person name="Seet Q."/>
            <person name="Wongkham S."/>
            <person name="Teh B.T."/>
            <person name="Wongkham C."/>
            <person name="Intapan P.M."/>
            <person name="Maleewong W."/>
            <person name="Yang X."/>
            <person name="Hu M."/>
            <person name="Wang Z."/>
            <person name="Hofmann A."/>
            <person name="Sternberg P.W."/>
            <person name="Tan P."/>
            <person name="Wang J."/>
            <person name="Gasser R.B."/>
        </authorList>
    </citation>
    <scope>NUCLEOTIDE SEQUENCE [LARGE SCALE GENOMIC DNA]</scope>
</reference>
<dbReference type="EMBL" id="KL596732">
    <property type="protein sequence ID" value="KER27061.1"/>
    <property type="molecule type" value="Genomic_DNA"/>
</dbReference>
<feature type="non-terminal residue" evidence="1">
    <location>
        <position position="66"/>
    </location>
</feature>
<dbReference type="RefSeq" id="XP_009169190.1">
    <property type="nucleotide sequence ID" value="XM_009170926.1"/>
</dbReference>
<protein>
    <submittedName>
        <fullName evidence="1">Uncharacterized protein</fullName>
    </submittedName>
</protein>
<dbReference type="GeneID" id="20320001"/>
<dbReference type="Proteomes" id="UP000054324">
    <property type="component" value="Unassembled WGS sequence"/>
</dbReference>
<dbReference type="KEGG" id="ovi:T265_05819"/>
<accession>A0A074ZJ96</accession>
<feature type="non-terminal residue" evidence="1">
    <location>
        <position position="1"/>
    </location>
</feature>